<protein>
    <submittedName>
        <fullName evidence="1">Uncharacterized protein</fullName>
    </submittedName>
</protein>
<accession>A0AAU8LQW9</accession>
<reference evidence="1" key="1">
    <citation type="journal article" date="2024" name="Syst. Appl. Microbiol.">
        <title>First single-strain enrichments of Electrothrix cable bacteria, description of E. aestuarii sp. nov. and E. rattekaaiensis sp. nov., and proposal of a cable bacteria taxonomy following the rules of the SeqCode.</title>
        <authorList>
            <person name="Plum-Jensen L.E."/>
            <person name="Schramm A."/>
            <person name="Marshall I.P.G."/>
        </authorList>
    </citation>
    <scope>NUCLEOTIDE SEQUENCE</scope>
    <source>
        <strain evidence="1">Rat1</strain>
    </source>
</reference>
<reference evidence="1" key="2">
    <citation type="submission" date="2024-06" db="EMBL/GenBank/DDBJ databases">
        <authorList>
            <person name="Plum-Jensen L.E."/>
            <person name="Schramm A."/>
            <person name="Marshall I.P.G."/>
        </authorList>
    </citation>
    <scope>NUCLEOTIDE SEQUENCE</scope>
    <source>
        <strain evidence="1">Rat1</strain>
    </source>
</reference>
<gene>
    <name evidence="1" type="ORF">Q3M24_14815</name>
</gene>
<dbReference type="EMBL" id="CP159373">
    <property type="protein sequence ID" value="XCN71579.1"/>
    <property type="molecule type" value="Genomic_DNA"/>
</dbReference>
<dbReference type="KEGG" id="eaj:Q3M24_14815"/>
<organism evidence="1">
    <name type="scientific">Candidatus Electrothrix aestuarii</name>
    <dbReference type="NCBI Taxonomy" id="3062594"/>
    <lineage>
        <taxon>Bacteria</taxon>
        <taxon>Pseudomonadati</taxon>
        <taxon>Thermodesulfobacteriota</taxon>
        <taxon>Desulfobulbia</taxon>
        <taxon>Desulfobulbales</taxon>
        <taxon>Desulfobulbaceae</taxon>
        <taxon>Candidatus Electrothrix</taxon>
    </lineage>
</organism>
<dbReference type="AlphaFoldDB" id="A0AAU8LQW9"/>
<sequence>MTEQIAIKPLGVVKEILEAVGMGISYAYEDLIFLDHNALLLQFTDESNKVLVHINREAKKEPAEKTVLALKLAAAEREMAFLDGCEYAITQGEDEQINIEFIP</sequence>
<proteinExistence type="predicted"/>
<name>A0AAU8LQW9_9BACT</name>
<evidence type="ECO:0000313" key="1">
    <source>
        <dbReference type="EMBL" id="XCN71579.1"/>
    </source>
</evidence>